<gene>
    <name evidence="1" type="ORF">MENT_LOCUS19374</name>
</gene>
<proteinExistence type="predicted"/>
<evidence type="ECO:0000313" key="1">
    <source>
        <dbReference type="EMBL" id="CAD2168039.1"/>
    </source>
</evidence>
<evidence type="ECO:0000313" key="2">
    <source>
        <dbReference type="Proteomes" id="UP000580250"/>
    </source>
</evidence>
<dbReference type="AlphaFoldDB" id="A0A6V7UZZ7"/>
<accession>A0A6V7UZZ7</accession>
<sequence>MHTRSILSTSVYNPHITHFLFPFKELYLMVIYQDWQLFEVINRRNTYIYFLNYYHNNRANNSKYFSFFS</sequence>
<reference evidence="1 2" key="1">
    <citation type="submission" date="2020-08" db="EMBL/GenBank/DDBJ databases">
        <authorList>
            <person name="Koutsovoulos G."/>
            <person name="Danchin GJ E."/>
        </authorList>
    </citation>
    <scope>NUCLEOTIDE SEQUENCE [LARGE SCALE GENOMIC DNA]</scope>
</reference>
<comment type="caution">
    <text evidence="1">The sequence shown here is derived from an EMBL/GenBank/DDBJ whole genome shotgun (WGS) entry which is preliminary data.</text>
</comment>
<protein>
    <submittedName>
        <fullName evidence="1">Uncharacterized protein</fullName>
    </submittedName>
</protein>
<organism evidence="1 2">
    <name type="scientific">Meloidogyne enterolobii</name>
    <name type="common">Root-knot nematode worm</name>
    <name type="synonym">Meloidogyne mayaguensis</name>
    <dbReference type="NCBI Taxonomy" id="390850"/>
    <lineage>
        <taxon>Eukaryota</taxon>
        <taxon>Metazoa</taxon>
        <taxon>Ecdysozoa</taxon>
        <taxon>Nematoda</taxon>
        <taxon>Chromadorea</taxon>
        <taxon>Rhabditida</taxon>
        <taxon>Tylenchina</taxon>
        <taxon>Tylenchomorpha</taxon>
        <taxon>Tylenchoidea</taxon>
        <taxon>Meloidogynidae</taxon>
        <taxon>Meloidogyninae</taxon>
        <taxon>Meloidogyne</taxon>
    </lineage>
</organism>
<name>A0A6V7UZZ7_MELEN</name>
<dbReference type="EMBL" id="CAJEWN010000135">
    <property type="protein sequence ID" value="CAD2168039.1"/>
    <property type="molecule type" value="Genomic_DNA"/>
</dbReference>
<dbReference type="Proteomes" id="UP000580250">
    <property type="component" value="Unassembled WGS sequence"/>
</dbReference>